<dbReference type="GeneID" id="78174537"/>
<evidence type="ECO:0000313" key="2">
    <source>
        <dbReference type="EMBL" id="KRM14274.1"/>
    </source>
</evidence>
<proteinExistence type="predicted"/>
<dbReference type="PATRIC" id="fig|1423779.3.peg.1352"/>
<gene>
    <name evidence="2" type="ORF">FC49_GL001313</name>
</gene>
<keyword evidence="1" id="KW-0472">Membrane</keyword>
<comment type="caution">
    <text evidence="2">The sequence shown here is derived from an EMBL/GenBank/DDBJ whole genome shotgun (WGS) entry which is preliminary data.</text>
</comment>
<dbReference type="RefSeq" id="WP_056984797.1">
    <property type="nucleotide sequence ID" value="NZ_AZGE01000034.1"/>
</dbReference>
<evidence type="ECO:0000256" key="1">
    <source>
        <dbReference type="SAM" id="Phobius"/>
    </source>
</evidence>
<name>A0A0R1W9E6_9LACO</name>
<dbReference type="EMBL" id="AZGE01000034">
    <property type="protein sequence ID" value="KRM14274.1"/>
    <property type="molecule type" value="Genomic_DNA"/>
</dbReference>
<dbReference type="Proteomes" id="UP000050973">
    <property type="component" value="Unassembled WGS sequence"/>
</dbReference>
<accession>A0A0R1W9E6</accession>
<dbReference type="Gene3D" id="1.20.1280.290">
    <property type="match status" value="1"/>
</dbReference>
<reference evidence="2 3" key="1">
    <citation type="journal article" date="2015" name="Genome Announc.">
        <title>Expanding the biotechnology potential of lactobacilli through comparative genomics of 213 strains and associated genera.</title>
        <authorList>
            <person name="Sun Z."/>
            <person name="Harris H.M."/>
            <person name="McCann A."/>
            <person name="Guo C."/>
            <person name="Argimon S."/>
            <person name="Zhang W."/>
            <person name="Yang X."/>
            <person name="Jeffery I.B."/>
            <person name="Cooney J.C."/>
            <person name="Kagawa T.F."/>
            <person name="Liu W."/>
            <person name="Song Y."/>
            <person name="Salvetti E."/>
            <person name="Wrobel A."/>
            <person name="Rasinkangas P."/>
            <person name="Parkhill J."/>
            <person name="Rea M.C."/>
            <person name="O'Sullivan O."/>
            <person name="Ritari J."/>
            <person name="Douillard F.P."/>
            <person name="Paul Ross R."/>
            <person name="Yang R."/>
            <person name="Briner A.E."/>
            <person name="Felis G.E."/>
            <person name="de Vos W.M."/>
            <person name="Barrangou R."/>
            <person name="Klaenhammer T.R."/>
            <person name="Caufield P.W."/>
            <person name="Cui Y."/>
            <person name="Zhang H."/>
            <person name="O'Toole P.W."/>
        </authorList>
    </citation>
    <scope>NUCLEOTIDE SEQUENCE [LARGE SCALE GENOMIC DNA]</scope>
    <source>
        <strain evidence="2 3">DSM 4864</strain>
    </source>
</reference>
<feature type="transmembrane region" description="Helical" evidence="1">
    <location>
        <begin position="66"/>
        <end position="86"/>
    </location>
</feature>
<keyword evidence="1" id="KW-0812">Transmembrane</keyword>
<feature type="transmembrane region" description="Helical" evidence="1">
    <location>
        <begin position="7"/>
        <end position="25"/>
    </location>
</feature>
<organism evidence="2 3">
    <name type="scientific">Limosilactobacillus oris DSM 4864</name>
    <dbReference type="NCBI Taxonomy" id="1423779"/>
    <lineage>
        <taxon>Bacteria</taxon>
        <taxon>Bacillati</taxon>
        <taxon>Bacillota</taxon>
        <taxon>Bacilli</taxon>
        <taxon>Lactobacillales</taxon>
        <taxon>Lactobacillaceae</taxon>
        <taxon>Limosilactobacillus</taxon>
    </lineage>
</organism>
<sequence>MKETKFISILSKIATVIAICMYVSYIPQIINNLHGSYGAPLQPLVAAINGLLWCIYAYFKRERDWAVFWANFPAIIFGLITFFTSLPSLF</sequence>
<evidence type="ECO:0000313" key="3">
    <source>
        <dbReference type="Proteomes" id="UP000050973"/>
    </source>
</evidence>
<protein>
    <recommendedName>
        <fullName evidence="4">Small conserved membrane protein</fullName>
    </recommendedName>
</protein>
<dbReference type="AlphaFoldDB" id="A0A0R1W9E6"/>
<evidence type="ECO:0008006" key="4">
    <source>
        <dbReference type="Google" id="ProtNLM"/>
    </source>
</evidence>
<keyword evidence="1" id="KW-1133">Transmembrane helix</keyword>
<feature type="transmembrane region" description="Helical" evidence="1">
    <location>
        <begin position="37"/>
        <end position="59"/>
    </location>
</feature>